<organism evidence="2 3">
    <name type="scientific">Geodia barretti</name>
    <name type="common">Barrett's horny sponge</name>
    <dbReference type="NCBI Taxonomy" id="519541"/>
    <lineage>
        <taxon>Eukaryota</taxon>
        <taxon>Metazoa</taxon>
        <taxon>Porifera</taxon>
        <taxon>Demospongiae</taxon>
        <taxon>Heteroscleromorpha</taxon>
        <taxon>Tetractinellida</taxon>
        <taxon>Astrophorina</taxon>
        <taxon>Geodiidae</taxon>
        <taxon>Geodia</taxon>
    </lineage>
</organism>
<feature type="compositionally biased region" description="Polar residues" evidence="1">
    <location>
        <begin position="109"/>
        <end position="118"/>
    </location>
</feature>
<evidence type="ECO:0000313" key="2">
    <source>
        <dbReference type="EMBL" id="CAI8029524.1"/>
    </source>
</evidence>
<proteinExistence type="predicted"/>
<protein>
    <submittedName>
        <fullName evidence="2">Uncharacterized protein</fullName>
    </submittedName>
</protein>
<comment type="caution">
    <text evidence="2">The sequence shown here is derived from an EMBL/GenBank/DDBJ whole genome shotgun (WGS) entry which is preliminary data.</text>
</comment>
<dbReference type="AlphaFoldDB" id="A0AA35SHI7"/>
<sequence>MAMSAEARALRRSNAVFKGGVDPENLVTVLYGNFLLTPDEREKVTHKTLTAGQQLEEMFTALERRVAVDPHVLQKLLDALNTEPALVPVANQIQGNYDEEKAKGAANGGPTTSTSSNGDRGMRTPTQKELMDNVKVAQWYLFRSQSPQRRRSNYQHDR</sequence>
<reference evidence="2" key="1">
    <citation type="submission" date="2023-03" db="EMBL/GenBank/DDBJ databases">
        <authorList>
            <person name="Steffen K."/>
            <person name="Cardenas P."/>
        </authorList>
    </citation>
    <scope>NUCLEOTIDE SEQUENCE</scope>
</reference>
<gene>
    <name evidence="2" type="ORF">GBAR_LOCUS16769</name>
</gene>
<dbReference type="EMBL" id="CASHTH010002414">
    <property type="protein sequence ID" value="CAI8029524.1"/>
    <property type="molecule type" value="Genomic_DNA"/>
</dbReference>
<accession>A0AA35SHI7</accession>
<evidence type="ECO:0000256" key="1">
    <source>
        <dbReference type="SAM" id="MobiDB-lite"/>
    </source>
</evidence>
<keyword evidence="3" id="KW-1185">Reference proteome</keyword>
<feature type="region of interest" description="Disordered" evidence="1">
    <location>
        <begin position="97"/>
        <end position="129"/>
    </location>
</feature>
<name>A0AA35SHI7_GEOBA</name>
<dbReference type="Proteomes" id="UP001174909">
    <property type="component" value="Unassembled WGS sequence"/>
</dbReference>
<evidence type="ECO:0000313" key="3">
    <source>
        <dbReference type="Proteomes" id="UP001174909"/>
    </source>
</evidence>